<organism evidence="5 6">
    <name type="scientific">Adineta steineri</name>
    <dbReference type="NCBI Taxonomy" id="433720"/>
    <lineage>
        <taxon>Eukaryota</taxon>
        <taxon>Metazoa</taxon>
        <taxon>Spiralia</taxon>
        <taxon>Gnathifera</taxon>
        <taxon>Rotifera</taxon>
        <taxon>Eurotatoria</taxon>
        <taxon>Bdelloidea</taxon>
        <taxon>Adinetida</taxon>
        <taxon>Adinetidae</taxon>
        <taxon>Adineta</taxon>
    </lineage>
</organism>
<dbReference type="Proteomes" id="UP000663860">
    <property type="component" value="Unassembled WGS sequence"/>
</dbReference>
<dbReference type="Pfam" id="PF04548">
    <property type="entry name" value="AIG1"/>
    <property type="match status" value="1"/>
</dbReference>
<evidence type="ECO:0000313" key="5">
    <source>
        <dbReference type="EMBL" id="CAF1267835.1"/>
    </source>
</evidence>
<sequence>MTNILPALKNLLSHSSEIRTTDVERIAIGQFGNIGSIYNSYQDEILGNVHDNMKAKTVILNHSVTCKLYHGRTYQTQNLLEMVGIDRQLRLSIILQIVQPNGIASIINYPRSIDKHTRFLYFRYQSSIESCHPDLIKRQKLDILFKTDSRATHVITKIVRGIHAVVVIQLPHDEQAEIDNLLARIRASLEHKENNIPMTSKDRDLLNRIISTTVYSNICALSEITSVYDIWQKILQIQDKTKEHSHLVYILSSIQQINLENTDNNVNNTTLKDPDIENFESSLLQKLSKLRVLNVRLYHELPELLQDKLEEPLTVARQSFLEIKNLYNNVMQQIGDLFVRLRKKEVEINSVTERLNSDVQHTIDASTRRLTDISDDLTLKGNLIKQLENTGFEYYNAAKLGLNESSNEQFVQDLLLKNNYNKLFFCATDHLKQQSSKQWNTFHCQMIKQRQENRELAIIYADFTYTKWNLKEMIILPSKQQTINTHQSNDEYINILLLGESGVGKSTFINAFANYLRYDTLNQAESSKPYVIIPVSFVMTINDEYDEEIFKFGDVDSNEDHNNSGQSVTQQCRSYVFKLSNEKKLRIIDTPGFGDTRGDNQDNVNMKIIFSFINHLPYLNSICFLFKPNVKQLNRFLYSCYTQLFEFFGENIRDHFIFCFTNARSTFFAPGDTRPLLQSFFNSFPIKDIPFGKKNTFCFDSESFRYLVALQRSLVFKEIERDEFEKSWIRSVEEAQRFRNYLCKELRSYRKNIEWQSVQEIQFQINSIIRPILEAIRNILRNILLFNMNSYIKLKPVKVTEESVICYPYERQRQQFGQCWILLDHLHPLSKQCSLDQHSPVAYRLGYEYVNDRINESLVDLNQQRTVLCKISAELACFLTASQLNQEDPFLSGLIRMITEENMICQKENQNHINQKLMIELEKFKNEYQNFNAKYSKKNNKPLSDIYELIKSVNEISMVKKQLHVIRKYHKSLLTANEQNFYEESTDF</sequence>
<dbReference type="PANTHER" id="PTHR32046:SF11">
    <property type="entry name" value="IMMUNE-ASSOCIATED NUCLEOTIDE-BINDING PROTEIN 10-LIKE"/>
    <property type="match status" value="1"/>
</dbReference>
<accession>A0A815B649</accession>
<dbReference type="AlphaFoldDB" id="A0A815B649"/>
<evidence type="ECO:0000256" key="2">
    <source>
        <dbReference type="ARBA" id="ARBA00022741"/>
    </source>
</evidence>
<feature type="domain" description="AIG1-type G" evidence="4">
    <location>
        <begin position="564"/>
        <end position="664"/>
    </location>
</feature>
<feature type="coiled-coil region" evidence="3">
    <location>
        <begin position="907"/>
        <end position="941"/>
    </location>
</feature>
<evidence type="ECO:0000256" key="1">
    <source>
        <dbReference type="ARBA" id="ARBA00008535"/>
    </source>
</evidence>
<dbReference type="GO" id="GO:0005525">
    <property type="term" value="F:GTP binding"/>
    <property type="evidence" value="ECO:0007669"/>
    <property type="project" value="InterPro"/>
</dbReference>
<keyword evidence="3" id="KW-0175">Coiled coil</keyword>
<proteinExistence type="inferred from homology"/>
<evidence type="ECO:0000256" key="3">
    <source>
        <dbReference type="SAM" id="Coils"/>
    </source>
</evidence>
<comment type="similarity">
    <text evidence="1">Belongs to the TRAFAC class TrmE-Era-EngA-EngB-Septin-like GTPase superfamily. AIG1/Toc34/Toc159-like paraseptin GTPase family. IAN subfamily.</text>
</comment>
<dbReference type="PROSITE" id="PS00675">
    <property type="entry name" value="SIGMA54_INTERACT_1"/>
    <property type="match status" value="1"/>
</dbReference>
<dbReference type="SUPFAM" id="SSF52540">
    <property type="entry name" value="P-loop containing nucleoside triphosphate hydrolases"/>
    <property type="match status" value="2"/>
</dbReference>
<name>A0A815B649_9BILA</name>
<dbReference type="InterPro" id="IPR025662">
    <property type="entry name" value="Sigma_54_int_dom_ATP-bd_1"/>
</dbReference>
<dbReference type="PANTHER" id="PTHR32046">
    <property type="entry name" value="G DOMAIN-CONTAINING PROTEIN"/>
    <property type="match status" value="1"/>
</dbReference>
<dbReference type="InterPro" id="IPR006703">
    <property type="entry name" value="G_AIG1"/>
</dbReference>
<evidence type="ECO:0000259" key="4">
    <source>
        <dbReference type="Pfam" id="PF04548"/>
    </source>
</evidence>
<dbReference type="InterPro" id="IPR027417">
    <property type="entry name" value="P-loop_NTPase"/>
</dbReference>
<reference evidence="5" key="1">
    <citation type="submission" date="2021-02" db="EMBL/GenBank/DDBJ databases">
        <authorList>
            <person name="Nowell W R."/>
        </authorList>
    </citation>
    <scope>NUCLEOTIDE SEQUENCE</scope>
</reference>
<evidence type="ECO:0000313" key="6">
    <source>
        <dbReference type="Proteomes" id="UP000663860"/>
    </source>
</evidence>
<keyword evidence="2" id="KW-0547">Nucleotide-binding</keyword>
<dbReference type="EMBL" id="CAJNOE010000553">
    <property type="protein sequence ID" value="CAF1267835.1"/>
    <property type="molecule type" value="Genomic_DNA"/>
</dbReference>
<gene>
    <name evidence="5" type="ORF">IZO911_LOCUS32255</name>
</gene>
<dbReference type="Gene3D" id="3.40.50.300">
    <property type="entry name" value="P-loop containing nucleotide triphosphate hydrolases"/>
    <property type="match status" value="1"/>
</dbReference>
<protein>
    <recommendedName>
        <fullName evidence="4">AIG1-type G domain-containing protein</fullName>
    </recommendedName>
</protein>
<comment type="caution">
    <text evidence="5">The sequence shown here is derived from an EMBL/GenBank/DDBJ whole genome shotgun (WGS) entry which is preliminary data.</text>
</comment>